<reference evidence="1 2" key="1">
    <citation type="journal article" date="2022" name="New Phytol.">
        <title>Ecological generalism drives hyperdiversity of secondary metabolite gene clusters in xylarialean endophytes.</title>
        <authorList>
            <person name="Franco M.E.E."/>
            <person name="Wisecaver J.H."/>
            <person name="Arnold A.E."/>
            <person name="Ju Y.M."/>
            <person name="Slot J.C."/>
            <person name="Ahrendt S."/>
            <person name="Moore L.P."/>
            <person name="Eastman K.E."/>
            <person name="Scott K."/>
            <person name="Konkel Z."/>
            <person name="Mondo S.J."/>
            <person name="Kuo A."/>
            <person name="Hayes R.D."/>
            <person name="Haridas S."/>
            <person name="Andreopoulos B."/>
            <person name="Riley R."/>
            <person name="LaButti K."/>
            <person name="Pangilinan J."/>
            <person name="Lipzen A."/>
            <person name="Amirebrahimi M."/>
            <person name="Yan J."/>
            <person name="Adam C."/>
            <person name="Keymanesh K."/>
            <person name="Ng V."/>
            <person name="Louie K."/>
            <person name="Northen T."/>
            <person name="Drula E."/>
            <person name="Henrissat B."/>
            <person name="Hsieh H.M."/>
            <person name="Youens-Clark K."/>
            <person name="Lutzoni F."/>
            <person name="Miadlikowska J."/>
            <person name="Eastwood D.C."/>
            <person name="Hamelin R.C."/>
            <person name="Grigoriev I.V."/>
            <person name="U'Ren J.M."/>
        </authorList>
    </citation>
    <scope>NUCLEOTIDE SEQUENCE [LARGE SCALE GENOMIC DNA]</scope>
    <source>
        <strain evidence="1 2">ER1909</strain>
    </source>
</reference>
<dbReference type="EMBL" id="MU394311">
    <property type="protein sequence ID" value="KAI6086890.1"/>
    <property type="molecule type" value="Genomic_DNA"/>
</dbReference>
<name>A0ACC0D3H1_9PEZI</name>
<dbReference type="Proteomes" id="UP001497680">
    <property type="component" value="Unassembled WGS sequence"/>
</dbReference>
<evidence type="ECO:0000313" key="2">
    <source>
        <dbReference type="Proteomes" id="UP001497680"/>
    </source>
</evidence>
<keyword evidence="2" id="KW-1185">Reference proteome</keyword>
<gene>
    <name evidence="1" type="ORF">F4821DRAFT_119772</name>
</gene>
<accession>A0ACC0D3H1</accession>
<sequence length="288" mass="32305">MYSSGAVAGIAIGCTIASVVIVSAVFLLVQRVHRRPPNLNPIPLSMRVLDYLPQGMGHKELRQEFSQLETQIKTYVVNFFHDRPVHATTVNADKLLAMLGGADDHSSNQWSTQLCDTSNNNRSIALRMYIARVLWARVDPRGVPDTTLLPVEVIHCYQAALLENRDNNWPPLLDYWRAMTAFVLASQYPRDRLAEGDPRTDNIKRTVAGLLDALQPFRVEGAERSVHILENVITDFAVLGFKIFSHINPTEVAWPPSSAAQVVLFPTLKQYRLDDGRRLMTIKEASCS</sequence>
<comment type="caution">
    <text evidence="1">The sequence shown here is derived from an EMBL/GenBank/DDBJ whole genome shotgun (WGS) entry which is preliminary data.</text>
</comment>
<organism evidence="1 2">
    <name type="scientific">Hypoxylon rubiginosum</name>
    <dbReference type="NCBI Taxonomy" id="110542"/>
    <lineage>
        <taxon>Eukaryota</taxon>
        <taxon>Fungi</taxon>
        <taxon>Dikarya</taxon>
        <taxon>Ascomycota</taxon>
        <taxon>Pezizomycotina</taxon>
        <taxon>Sordariomycetes</taxon>
        <taxon>Xylariomycetidae</taxon>
        <taxon>Xylariales</taxon>
        <taxon>Hypoxylaceae</taxon>
        <taxon>Hypoxylon</taxon>
    </lineage>
</organism>
<protein>
    <submittedName>
        <fullName evidence="1">Uncharacterized protein</fullName>
    </submittedName>
</protein>
<proteinExistence type="predicted"/>
<evidence type="ECO:0000313" key="1">
    <source>
        <dbReference type="EMBL" id="KAI6086890.1"/>
    </source>
</evidence>